<sequence length="272" mass="30747">MKNIKILLTFATILISNSSFFAQNKFNLNFDKFTTEEQMMPDGWFKWGNYKNVIGEKIDGTNYAGKVISDKDGNFGCITYQIPANYVGDTITLSGRIKYENIKEYVGLLMRIDGGVHMKQALAFATMSTLKIRGTSDWKEYSIKLAYPANAEYIYVGGIVGRNGTAWFDDFKIKIDGVNIENIKEIPKIYLEDFDTEKLTVALRQSSNAINFSTDNDLASSLSPLIEELSNKRIVSIGESTHGTSEFYRLRAIITKKLIEEKGFNMIILENP</sequence>
<name>A0ABW5Z885_9FLAO</name>
<evidence type="ECO:0000256" key="1">
    <source>
        <dbReference type="SAM" id="SignalP"/>
    </source>
</evidence>
<accession>A0ABW5Z885</accession>
<dbReference type="Gene3D" id="3.40.1660.10">
    <property type="entry name" value="EreA-like (biosynthetic domain)"/>
    <property type="match status" value="1"/>
</dbReference>
<protein>
    <submittedName>
        <fullName evidence="2">Uncharacterized protein</fullName>
    </submittedName>
</protein>
<keyword evidence="3" id="KW-1185">Reference proteome</keyword>
<dbReference type="PANTHER" id="PTHR31299">
    <property type="entry name" value="ESTERASE, PUTATIVE (AFU_ORTHOLOGUE AFUA_1G05850)-RELATED"/>
    <property type="match status" value="1"/>
</dbReference>
<evidence type="ECO:0000313" key="3">
    <source>
        <dbReference type="Proteomes" id="UP001597549"/>
    </source>
</evidence>
<evidence type="ECO:0000313" key="2">
    <source>
        <dbReference type="EMBL" id="MFD2909089.1"/>
    </source>
</evidence>
<reference evidence="3" key="1">
    <citation type="journal article" date="2019" name="Int. J. Syst. Evol. Microbiol.">
        <title>The Global Catalogue of Microorganisms (GCM) 10K type strain sequencing project: providing services to taxonomists for standard genome sequencing and annotation.</title>
        <authorList>
            <consortium name="The Broad Institute Genomics Platform"/>
            <consortium name="The Broad Institute Genome Sequencing Center for Infectious Disease"/>
            <person name="Wu L."/>
            <person name="Ma J."/>
        </authorList>
    </citation>
    <scope>NUCLEOTIDE SEQUENCE [LARGE SCALE GENOMIC DNA]</scope>
    <source>
        <strain evidence="3">KCTC 52644</strain>
    </source>
</reference>
<feature type="chain" id="PRO_5046755312" evidence="1">
    <location>
        <begin position="22"/>
        <end position="272"/>
    </location>
</feature>
<comment type="caution">
    <text evidence="2">The sequence shown here is derived from an EMBL/GenBank/DDBJ whole genome shotgun (WGS) entry which is preliminary data.</text>
</comment>
<feature type="signal peptide" evidence="1">
    <location>
        <begin position="1"/>
        <end position="21"/>
    </location>
</feature>
<dbReference type="InterPro" id="IPR052036">
    <property type="entry name" value="Hydrolase/PRTase-associated"/>
</dbReference>
<dbReference type="Gene3D" id="2.60.120.260">
    <property type="entry name" value="Galactose-binding domain-like"/>
    <property type="match status" value="1"/>
</dbReference>
<proteinExistence type="predicted"/>
<dbReference type="SUPFAM" id="SSF159501">
    <property type="entry name" value="EreA/ChaN-like"/>
    <property type="match status" value="1"/>
</dbReference>
<dbReference type="EMBL" id="JBHUOL010000018">
    <property type="protein sequence ID" value="MFD2909089.1"/>
    <property type="molecule type" value="Genomic_DNA"/>
</dbReference>
<dbReference type="RefSeq" id="WP_379807267.1">
    <property type="nucleotide sequence ID" value="NZ_JBHUOL010000018.1"/>
</dbReference>
<dbReference type="Proteomes" id="UP001597549">
    <property type="component" value="Unassembled WGS sequence"/>
</dbReference>
<gene>
    <name evidence="2" type="ORF">ACFSX9_10095</name>
</gene>
<dbReference type="PANTHER" id="PTHR31299:SF0">
    <property type="entry name" value="ESTERASE, PUTATIVE (AFU_ORTHOLOGUE AFUA_1G05850)-RELATED"/>
    <property type="match status" value="1"/>
</dbReference>
<keyword evidence="1" id="KW-0732">Signal</keyword>
<organism evidence="2 3">
    <name type="scientific">Flavobacterium ardleyense</name>
    <dbReference type="NCBI Taxonomy" id="2038737"/>
    <lineage>
        <taxon>Bacteria</taxon>
        <taxon>Pseudomonadati</taxon>
        <taxon>Bacteroidota</taxon>
        <taxon>Flavobacteriia</taxon>
        <taxon>Flavobacteriales</taxon>
        <taxon>Flavobacteriaceae</taxon>
        <taxon>Flavobacterium</taxon>
    </lineage>
</organism>